<comment type="caution">
    <text evidence="6">The sequence shown here is derived from an EMBL/GenBank/DDBJ whole genome shotgun (WGS) entry which is preliminary data.</text>
</comment>
<evidence type="ECO:0000313" key="7">
    <source>
        <dbReference type="Proteomes" id="UP001601976"/>
    </source>
</evidence>
<feature type="region of interest" description="Disordered" evidence="4">
    <location>
        <begin position="334"/>
        <end position="354"/>
    </location>
</feature>
<dbReference type="Pfam" id="PF01965">
    <property type="entry name" value="DJ-1_PfpI"/>
    <property type="match status" value="1"/>
</dbReference>
<feature type="domain" description="HTH araC/xylS-type" evidence="5">
    <location>
        <begin position="211"/>
        <end position="308"/>
    </location>
</feature>
<dbReference type="Proteomes" id="UP001601976">
    <property type="component" value="Unassembled WGS sequence"/>
</dbReference>
<dbReference type="RefSeq" id="WP_355719544.1">
    <property type="nucleotide sequence ID" value="NZ_JBEXNP010000007.1"/>
</dbReference>
<evidence type="ECO:0000256" key="2">
    <source>
        <dbReference type="ARBA" id="ARBA00023125"/>
    </source>
</evidence>
<keyword evidence="2" id="KW-0238">DNA-binding</keyword>
<dbReference type="InterPro" id="IPR018060">
    <property type="entry name" value="HTH_AraC"/>
</dbReference>
<name>A0ABW6RBV1_9ACTN</name>
<dbReference type="InterPro" id="IPR029062">
    <property type="entry name" value="Class_I_gatase-like"/>
</dbReference>
<dbReference type="Gene3D" id="3.40.50.880">
    <property type="match status" value="1"/>
</dbReference>
<dbReference type="SMART" id="SM00342">
    <property type="entry name" value="HTH_ARAC"/>
    <property type="match status" value="1"/>
</dbReference>
<dbReference type="PANTHER" id="PTHR43130:SF3">
    <property type="entry name" value="HTH-TYPE TRANSCRIPTIONAL REGULATOR RV1931C"/>
    <property type="match status" value="1"/>
</dbReference>
<dbReference type="InterPro" id="IPR002818">
    <property type="entry name" value="DJ-1/PfpI"/>
</dbReference>
<reference evidence="6 7" key="1">
    <citation type="submission" date="2024-10" db="EMBL/GenBank/DDBJ databases">
        <title>The Natural Products Discovery Center: Release of the First 8490 Sequenced Strains for Exploring Actinobacteria Biosynthetic Diversity.</title>
        <authorList>
            <person name="Kalkreuter E."/>
            <person name="Kautsar S.A."/>
            <person name="Yang D."/>
            <person name="Bader C.D."/>
            <person name="Teijaro C.N."/>
            <person name="Fluegel L."/>
            <person name="Davis C.M."/>
            <person name="Simpson J.R."/>
            <person name="Lauterbach L."/>
            <person name="Steele A.D."/>
            <person name="Gui C."/>
            <person name="Meng S."/>
            <person name="Li G."/>
            <person name="Viehrig K."/>
            <person name="Ye F."/>
            <person name="Su P."/>
            <person name="Kiefer A.F."/>
            <person name="Nichols A."/>
            <person name="Cepeda A.J."/>
            <person name="Yan W."/>
            <person name="Fan B."/>
            <person name="Jiang Y."/>
            <person name="Adhikari A."/>
            <person name="Zheng C.-J."/>
            <person name="Schuster L."/>
            <person name="Cowan T.M."/>
            <person name="Smanski M.J."/>
            <person name="Chevrette M.G."/>
            <person name="De Carvalho L.P.S."/>
            <person name="Shen B."/>
        </authorList>
    </citation>
    <scope>NUCLEOTIDE SEQUENCE [LARGE SCALE GENOMIC DNA]</scope>
    <source>
        <strain evidence="6 7">NPDC003029</strain>
    </source>
</reference>
<dbReference type="InterPro" id="IPR009057">
    <property type="entry name" value="Homeodomain-like_sf"/>
</dbReference>
<evidence type="ECO:0000256" key="4">
    <source>
        <dbReference type="SAM" id="MobiDB-lite"/>
    </source>
</evidence>
<evidence type="ECO:0000313" key="6">
    <source>
        <dbReference type="EMBL" id="MFF3338994.1"/>
    </source>
</evidence>
<evidence type="ECO:0000256" key="3">
    <source>
        <dbReference type="ARBA" id="ARBA00023163"/>
    </source>
</evidence>
<sequence>MTHSVVVFAFDGVRLMDVSAPLEVFTTAGGGYTVCVCTPDGRDVTTSAGLRIGADVAAAEVRRADTLVVPGAADVDGFLRTVGTVGQVAALAAVSGRVAAVCTGAFALADAGLLNGRRATTHWEHADALARRYPDVAVTPDAIYVQDGPVFTSAGVTAGIDVCLALVEQDRGAEEARRVARDLVVFLQRPGGQSQFSAASRTPPTRHPLVRPLLDAVVADPAADHSLRAMARRAGVSTRHLTRLFREQTGTSPAGFVEGVRLEAARILLEAGAGVTRAAARSGIGSDESLRRAFARHFGVTPSAYAARFRGTAVGEGGYASTLTSSSVITPSTMRNERNWKGPASSLSAVETRT</sequence>
<gene>
    <name evidence="6" type="ORF">ACFYWW_09665</name>
</gene>
<protein>
    <submittedName>
        <fullName evidence="6">GlxA family transcriptional regulator</fullName>
    </submittedName>
</protein>
<evidence type="ECO:0000256" key="1">
    <source>
        <dbReference type="ARBA" id="ARBA00023015"/>
    </source>
</evidence>
<accession>A0ABW6RBV1</accession>
<dbReference type="InterPro" id="IPR018062">
    <property type="entry name" value="HTH_AraC-typ_CS"/>
</dbReference>
<keyword evidence="3" id="KW-0804">Transcription</keyword>
<dbReference type="InterPro" id="IPR052158">
    <property type="entry name" value="INH-QAR"/>
</dbReference>
<dbReference type="PROSITE" id="PS01124">
    <property type="entry name" value="HTH_ARAC_FAMILY_2"/>
    <property type="match status" value="1"/>
</dbReference>
<keyword evidence="7" id="KW-1185">Reference proteome</keyword>
<dbReference type="SUPFAM" id="SSF46689">
    <property type="entry name" value="Homeodomain-like"/>
    <property type="match status" value="2"/>
</dbReference>
<dbReference type="SUPFAM" id="SSF52317">
    <property type="entry name" value="Class I glutamine amidotransferase-like"/>
    <property type="match status" value="1"/>
</dbReference>
<dbReference type="PANTHER" id="PTHR43130">
    <property type="entry name" value="ARAC-FAMILY TRANSCRIPTIONAL REGULATOR"/>
    <property type="match status" value="1"/>
</dbReference>
<proteinExistence type="predicted"/>
<evidence type="ECO:0000259" key="5">
    <source>
        <dbReference type="PROSITE" id="PS01124"/>
    </source>
</evidence>
<dbReference type="PROSITE" id="PS00041">
    <property type="entry name" value="HTH_ARAC_FAMILY_1"/>
    <property type="match status" value="1"/>
</dbReference>
<dbReference type="CDD" id="cd03137">
    <property type="entry name" value="GATase1_AraC_1"/>
    <property type="match status" value="1"/>
</dbReference>
<keyword evidence="1" id="KW-0805">Transcription regulation</keyword>
<organism evidence="6 7">
    <name type="scientific">Streptomyces flavidovirens</name>
    <dbReference type="NCBI Taxonomy" id="67298"/>
    <lineage>
        <taxon>Bacteria</taxon>
        <taxon>Bacillati</taxon>
        <taxon>Actinomycetota</taxon>
        <taxon>Actinomycetes</taxon>
        <taxon>Kitasatosporales</taxon>
        <taxon>Streptomycetaceae</taxon>
        <taxon>Streptomyces</taxon>
    </lineage>
</organism>
<dbReference type="EMBL" id="JBIAPK010000002">
    <property type="protein sequence ID" value="MFF3338994.1"/>
    <property type="molecule type" value="Genomic_DNA"/>
</dbReference>
<dbReference type="Gene3D" id="1.10.10.60">
    <property type="entry name" value="Homeodomain-like"/>
    <property type="match status" value="1"/>
</dbReference>
<dbReference type="Pfam" id="PF12833">
    <property type="entry name" value="HTH_18"/>
    <property type="match status" value="1"/>
</dbReference>
<feature type="compositionally biased region" description="Polar residues" evidence="4">
    <location>
        <begin position="345"/>
        <end position="354"/>
    </location>
</feature>